<dbReference type="InterPro" id="IPR005854">
    <property type="entry name" value="PurF"/>
</dbReference>
<evidence type="ECO:0000256" key="5">
    <source>
        <dbReference type="ARBA" id="ARBA00022679"/>
    </source>
</evidence>
<dbReference type="OMA" id="IRHFGVK"/>
<evidence type="ECO:0000313" key="10">
    <source>
        <dbReference type="EMBL" id="CCF49150.1"/>
    </source>
</evidence>
<keyword evidence="5" id="KW-0808">Transferase</keyword>
<feature type="domain" description="Glutamine amidotransferase type-2" evidence="9">
    <location>
        <begin position="2"/>
        <end position="247"/>
    </location>
</feature>
<evidence type="ECO:0000259" key="9">
    <source>
        <dbReference type="PROSITE" id="PS51278"/>
    </source>
</evidence>
<feature type="compositionally biased region" description="Low complexity" evidence="8">
    <location>
        <begin position="555"/>
        <end position="570"/>
    </location>
</feature>
<sequence>MCGITALLLSSVEQSAAPEINEALSLLQHRGQDAAGIVTCGNKGRFYQCKANGMVRDVLDVNAIARLQGNMGVGHVRYPTAGSSAHSEAQPFYVNSPYGITFAHNGNLINTDELRRFLDADAHRHINTDSDSEVLLNIFANNLQKTGKFRINEEDIFTAIRDLMKQCKGGYTCIAMLAGFGIIAFRDPNGIRPLGICSRPSSSAESAEVEGHGKDYCFTSESVVCDALGFEDFEDIKAGEAVIITKHAVSRRILTPPADSPDAYSFSPDIFEYVYFARPDSVIDGVSVYRSRMAMGDKLADEVRRQLEATGMSIDVVIPVPDTSRVAALQLAQNLGVPYREGFVKNRYVGRTFIMPGQSVRRKNVRRKLNAMALEFSGKNVLIVDDSIVRGTTSKEIIQMARDAGAKKVIMASCAPPIRYSNVYGIDMPSRQELVAYGRTVEQIAEYIQADMVIYQTLEDLIDSVKQFNPDLKKFDCSVFDGHYVTGGVDAEYIAHLEHLRSENAKAKKAATNIPVISENQKKIYASRASPAASSVAGGPMDGANDEKMASDPSGAVVNGAAANANGTNGNRKRRLNAEEEEEEEEKQQQQQQHNVGCSGPMNGADDIGLFNSWTR</sequence>
<dbReference type="CDD" id="cd00715">
    <property type="entry name" value="GPATase_N"/>
    <property type="match status" value="1"/>
</dbReference>
<dbReference type="GO" id="GO:0006189">
    <property type="term" value="P:'de novo' IMP biosynthetic process"/>
    <property type="evidence" value="ECO:0007669"/>
    <property type="project" value="UniProtKB-UniPathway"/>
</dbReference>
<dbReference type="InterPro" id="IPR029057">
    <property type="entry name" value="PRTase-like"/>
</dbReference>
<evidence type="ECO:0000313" key="11">
    <source>
        <dbReference type="Proteomes" id="UP000006174"/>
    </source>
</evidence>
<comment type="similarity">
    <text evidence="2">In the C-terminal section; belongs to the purine/pyrimidine phosphoribosyltransferase family.</text>
</comment>
<dbReference type="EMBL" id="CAGI01000141">
    <property type="protein sequence ID" value="CCF49150.1"/>
    <property type="molecule type" value="Genomic_DNA"/>
</dbReference>
<proteinExistence type="inferred from homology"/>
<comment type="caution">
    <text evidence="10">The sequence shown here is derived from an EMBL/GenBank/DDBJ whole genome shotgun (WGS) entry which is preliminary data.</text>
</comment>
<dbReference type="HOGENOM" id="CLU_022389_2_1_1"/>
<dbReference type="Gene3D" id="3.60.20.10">
    <property type="entry name" value="Glutamine Phosphoribosylpyrophosphate, subunit 1, domain 1"/>
    <property type="match status" value="1"/>
</dbReference>
<dbReference type="InterPro" id="IPR017932">
    <property type="entry name" value="GATase_2_dom"/>
</dbReference>
<dbReference type="GO" id="GO:0004044">
    <property type="term" value="F:amidophosphoribosyltransferase activity"/>
    <property type="evidence" value="ECO:0007669"/>
    <property type="project" value="UniProtKB-EC"/>
</dbReference>
<keyword evidence="4" id="KW-0328">Glycosyltransferase</keyword>
<dbReference type="HAMAP" id="MF_01931">
    <property type="entry name" value="PurF"/>
    <property type="match status" value="1"/>
</dbReference>
<evidence type="ECO:0000256" key="1">
    <source>
        <dbReference type="ARBA" id="ARBA00005209"/>
    </source>
</evidence>
<keyword evidence="11" id="KW-1185">Reference proteome</keyword>
<dbReference type="Gene3D" id="3.40.50.2020">
    <property type="match status" value="1"/>
</dbReference>
<name>I2FQF7_USTHO</name>
<dbReference type="GO" id="GO:0009113">
    <property type="term" value="P:purine nucleobase biosynthetic process"/>
    <property type="evidence" value="ECO:0007669"/>
    <property type="project" value="InterPro"/>
</dbReference>
<gene>
    <name evidence="10" type="ORF">UHOR_08575</name>
</gene>
<feature type="compositionally biased region" description="Low complexity" evidence="8">
    <location>
        <begin position="528"/>
        <end position="537"/>
    </location>
</feature>
<organism evidence="10 11">
    <name type="scientific">Ustilago hordei</name>
    <name type="common">Barley covered smut fungus</name>
    <dbReference type="NCBI Taxonomy" id="120017"/>
    <lineage>
        <taxon>Eukaryota</taxon>
        <taxon>Fungi</taxon>
        <taxon>Dikarya</taxon>
        <taxon>Basidiomycota</taxon>
        <taxon>Ustilaginomycotina</taxon>
        <taxon>Ustilaginomycetes</taxon>
        <taxon>Ustilaginales</taxon>
        <taxon>Ustilaginaceae</taxon>
        <taxon>Ustilago</taxon>
    </lineage>
</organism>
<dbReference type="SUPFAM" id="SSF56235">
    <property type="entry name" value="N-terminal nucleophile aminohydrolases (Ntn hydrolases)"/>
    <property type="match status" value="1"/>
</dbReference>
<dbReference type="Proteomes" id="UP000006174">
    <property type="component" value="Unassembled WGS sequence"/>
</dbReference>
<dbReference type="PROSITE" id="PS51278">
    <property type="entry name" value="GATASE_TYPE_2"/>
    <property type="match status" value="1"/>
</dbReference>
<dbReference type="OrthoDB" id="191723at2759"/>
<dbReference type="AlphaFoldDB" id="I2FQF7"/>
<comment type="pathway">
    <text evidence="1">Purine metabolism; IMP biosynthesis via de novo pathway; N(1)-(5-phospho-D-ribosyl)glycinamide from 5-phospho-alpha-D-ribose 1-diphosphate: step 1/2.</text>
</comment>
<feature type="region of interest" description="Disordered" evidence="8">
    <location>
        <begin position="528"/>
        <end position="616"/>
    </location>
</feature>
<dbReference type="NCBIfam" id="TIGR01134">
    <property type="entry name" value="purF"/>
    <property type="match status" value="1"/>
</dbReference>
<dbReference type="CDD" id="cd06223">
    <property type="entry name" value="PRTases_typeI"/>
    <property type="match status" value="1"/>
</dbReference>
<dbReference type="InterPro" id="IPR035584">
    <property type="entry name" value="PurF_N"/>
</dbReference>
<dbReference type="eggNOG" id="KOG0572">
    <property type="taxonomic scope" value="Eukaryota"/>
</dbReference>
<protein>
    <recommendedName>
        <fullName evidence="3">amidophosphoribosyltransferase</fullName>
        <ecNumber evidence="3">2.4.2.14</ecNumber>
    </recommendedName>
</protein>
<evidence type="ECO:0000256" key="7">
    <source>
        <dbReference type="ARBA" id="ARBA00022962"/>
    </source>
</evidence>
<dbReference type="PANTHER" id="PTHR11907">
    <property type="entry name" value="AMIDOPHOSPHORIBOSYLTRANSFERASE"/>
    <property type="match status" value="1"/>
</dbReference>
<evidence type="ECO:0000256" key="6">
    <source>
        <dbReference type="ARBA" id="ARBA00022755"/>
    </source>
</evidence>
<dbReference type="InterPro" id="IPR029055">
    <property type="entry name" value="Ntn_hydrolases_N"/>
</dbReference>
<evidence type="ECO:0000256" key="3">
    <source>
        <dbReference type="ARBA" id="ARBA00011941"/>
    </source>
</evidence>
<evidence type="ECO:0000256" key="2">
    <source>
        <dbReference type="ARBA" id="ARBA00010138"/>
    </source>
</evidence>
<dbReference type="Pfam" id="PF00156">
    <property type="entry name" value="Pribosyltran"/>
    <property type="match status" value="1"/>
</dbReference>
<dbReference type="EC" id="2.4.2.14" evidence="3"/>
<keyword evidence="6" id="KW-0658">Purine biosynthesis</keyword>
<dbReference type="STRING" id="1128400.I2FQF7"/>
<dbReference type="InterPro" id="IPR000836">
    <property type="entry name" value="PRTase_dom"/>
</dbReference>
<dbReference type="UniPathway" id="UPA00074">
    <property type="reaction ID" value="UER00124"/>
</dbReference>
<accession>I2FQF7</accession>
<evidence type="ECO:0000256" key="8">
    <source>
        <dbReference type="SAM" id="MobiDB-lite"/>
    </source>
</evidence>
<dbReference type="Pfam" id="PF13522">
    <property type="entry name" value="GATase_6"/>
    <property type="match status" value="1"/>
</dbReference>
<dbReference type="SUPFAM" id="SSF53271">
    <property type="entry name" value="PRTase-like"/>
    <property type="match status" value="1"/>
</dbReference>
<evidence type="ECO:0000256" key="4">
    <source>
        <dbReference type="ARBA" id="ARBA00022676"/>
    </source>
</evidence>
<keyword evidence="7" id="KW-0315">Glutamine amidotransferase</keyword>
<reference evidence="10 11" key="1">
    <citation type="journal article" date="2012" name="Plant Cell">
        <title>Genome comparison of barley and maize smut fungi reveals targeted loss of RNA silencing components and species-specific presence of transposable elements.</title>
        <authorList>
            <person name="Laurie J.D."/>
            <person name="Ali S."/>
            <person name="Linning R."/>
            <person name="Mannhaupt G."/>
            <person name="Wong P."/>
            <person name="Gueldener U."/>
            <person name="Muensterkoetter M."/>
            <person name="Moore R."/>
            <person name="Kahmann R."/>
            <person name="Bakkeren G."/>
            <person name="Schirawski J."/>
        </authorList>
    </citation>
    <scope>NUCLEOTIDE SEQUENCE [LARGE SCALE GENOMIC DNA]</scope>
    <source>
        <strain evidence="11">Uh4875-4</strain>
    </source>
</reference>